<evidence type="ECO:0000256" key="3">
    <source>
        <dbReference type="ARBA" id="ARBA00023002"/>
    </source>
</evidence>
<evidence type="ECO:0000256" key="6">
    <source>
        <dbReference type="ARBA" id="ARBA00047806"/>
    </source>
</evidence>
<evidence type="ECO:0000256" key="7">
    <source>
        <dbReference type="ARBA" id="ARBA00048782"/>
    </source>
</evidence>
<dbReference type="Proteomes" id="UP000017836">
    <property type="component" value="Unassembled WGS sequence"/>
</dbReference>
<name>U5CWC7_AMBTC</name>
<evidence type="ECO:0000256" key="10">
    <source>
        <dbReference type="SAM" id="SignalP"/>
    </source>
</evidence>
<dbReference type="EMBL" id="KI392548">
    <property type="protein sequence ID" value="ERN14444.1"/>
    <property type="molecule type" value="Genomic_DNA"/>
</dbReference>
<dbReference type="Gramene" id="ERN14444">
    <property type="protein sequence ID" value="ERN14444"/>
    <property type="gene ID" value="AMTR_s00185p00022590"/>
</dbReference>
<dbReference type="HAMAP" id="MF_01401">
    <property type="entry name" value="MsrA"/>
    <property type="match status" value="1"/>
</dbReference>
<evidence type="ECO:0000313" key="12">
    <source>
        <dbReference type="EMBL" id="ERN14444.1"/>
    </source>
</evidence>
<comment type="catalytic activity">
    <reaction evidence="7">
        <text>[thioredoxin]-disulfide + L-methionine + H2O = L-methionine (S)-S-oxide + [thioredoxin]-dithiol</text>
        <dbReference type="Rhea" id="RHEA:19993"/>
        <dbReference type="Rhea" id="RHEA-COMP:10698"/>
        <dbReference type="Rhea" id="RHEA-COMP:10700"/>
        <dbReference type="ChEBI" id="CHEBI:15377"/>
        <dbReference type="ChEBI" id="CHEBI:29950"/>
        <dbReference type="ChEBI" id="CHEBI:50058"/>
        <dbReference type="ChEBI" id="CHEBI:57844"/>
        <dbReference type="ChEBI" id="CHEBI:58772"/>
        <dbReference type="EC" id="1.8.4.11"/>
    </reaction>
</comment>
<accession>U5CWC7</accession>
<comment type="function">
    <text evidence="8">Catalyzes the reduction of methionine sulfoxide (MetSO) to methionine in proteins. Plays a protective role against oxidative stress by restoring activity to proteins that have been inactivated by methionine oxidation. MSRA family specifically reduces the MetSO S-enantiomer.</text>
</comment>
<keyword evidence="3" id="KW-0560">Oxidoreductase</keyword>
<keyword evidence="10" id="KW-0732">Signal</keyword>
<protein>
    <recommendedName>
        <fullName evidence="9">Peptide methionine sulfoxide reductase A5</fullName>
        <ecNumber evidence="2">1.8.4.11</ecNumber>
    </recommendedName>
    <alternativeName>
        <fullName evidence="5">Peptide-methionine (S)-S-oxide reductase</fullName>
    </alternativeName>
    <alternativeName>
        <fullName evidence="4">Protein-methionine-S-oxide reductase</fullName>
    </alternativeName>
</protein>
<proteinExistence type="inferred from homology"/>
<comment type="catalytic activity">
    <reaction evidence="6">
        <text>L-methionyl-[protein] + [thioredoxin]-disulfide + H2O = L-methionyl-(S)-S-oxide-[protein] + [thioredoxin]-dithiol</text>
        <dbReference type="Rhea" id="RHEA:14217"/>
        <dbReference type="Rhea" id="RHEA-COMP:10698"/>
        <dbReference type="Rhea" id="RHEA-COMP:10700"/>
        <dbReference type="Rhea" id="RHEA-COMP:12313"/>
        <dbReference type="Rhea" id="RHEA-COMP:12315"/>
        <dbReference type="ChEBI" id="CHEBI:15377"/>
        <dbReference type="ChEBI" id="CHEBI:16044"/>
        <dbReference type="ChEBI" id="CHEBI:29950"/>
        <dbReference type="ChEBI" id="CHEBI:44120"/>
        <dbReference type="ChEBI" id="CHEBI:50058"/>
        <dbReference type="EC" id="1.8.4.11"/>
    </reaction>
</comment>
<evidence type="ECO:0000256" key="5">
    <source>
        <dbReference type="ARBA" id="ARBA00030643"/>
    </source>
</evidence>
<sequence length="246" mass="27541">MRHLKTPLAFLGFALLALLTAERVLCIRSLDGSQIVMVERNEAWKTAVFALGSFWRAEASFGCLPGVIRTLAVYAGGTKTNPDYRSLGDHAEAVQVDYDPKLINYRQLLDVFWASHNSTQVFGQGPDVGNQYRSIIFNNGTEEARMAATSKEKEQAKIKSSLVITQIEQLGAVYPAEYEHQKFELRRHPFLLQLMGNLPDEELVQSRLATKLNSYAAGLCPPATQKLMDSKINDILKKGWPILQEL</sequence>
<dbReference type="SUPFAM" id="SSF55068">
    <property type="entry name" value="Peptide methionine sulfoxide reductase"/>
    <property type="match status" value="1"/>
</dbReference>
<dbReference type="FunFam" id="3.30.1060.10:FF:000004">
    <property type="entry name" value="Peptide methionine sulfoxide reductase A5"/>
    <property type="match status" value="1"/>
</dbReference>
<dbReference type="PANTHER" id="PTHR42799:SF3">
    <property type="entry name" value="PEPTIDE METHIONINE SULFOXIDE REDUCTASE A5"/>
    <property type="match status" value="1"/>
</dbReference>
<feature type="chain" id="PRO_5004658458" description="Peptide methionine sulfoxide reductase A5" evidence="10">
    <location>
        <begin position="27"/>
        <end position="246"/>
    </location>
</feature>
<dbReference type="NCBIfam" id="TIGR00401">
    <property type="entry name" value="msrA"/>
    <property type="match status" value="1"/>
</dbReference>
<dbReference type="KEGG" id="atr:18442700"/>
<dbReference type="OrthoDB" id="77405at2759"/>
<dbReference type="InterPro" id="IPR036509">
    <property type="entry name" value="Met_Sox_Rdtase_MsrA_sf"/>
</dbReference>
<feature type="domain" description="Peptide methionine sulphoxide reductase MsrA" evidence="11">
    <location>
        <begin position="46"/>
        <end position="185"/>
    </location>
</feature>
<keyword evidence="13" id="KW-1185">Reference proteome</keyword>
<dbReference type="OMA" id="QCFWGAE"/>
<dbReference type="eggNOG" id="KOG1635">
    <property type="taxonomic scope" value="Eukaryota"/>
</dbReference>
<gene>
    <name evidence="12" type="ORF">AMTR_s00185p00022590</name>
</gene>
<comment type="similarity">
    <text evidence="1">Belongs to the MsrA Met sulfoxide reductase family.</text>
</comment>
<feature type="signal peptide" evidence="10">
    <location>
        <begin position="1"/>
        <end position="26"/>
    </location>
</feature>
<evidence type="ECO:0000256" key="2">
    <source>
        <dbReference type="ARBA" id="ARBA00012502"/>
    </source>
</evidence>
<evidence type="ECO:0000256" key="4">
    <source>
        <dbReference type="ARBA" id="ARBA00030273"/>
    </source>
</evidence>
<dbReference type="Gene3D" id="3.30.1060.10">
    <property type="entry name" value="Peptide methionine sulphoxide reductase MsrA"/>
    <property type="match status" value="1"/>
</dbReference>
<dbReference type="Pfam" id="PF01625">
    <property type="entry name" value="PMSR"/>
    <property type="match status" value="1"/>
</dbReference>
<evidence type="ECO:0000256" key="1">
    <source>
        <dbReference type="ARBA" id="ARBA00005591"/>
    </source>
</evidence>
<dbReference type="InterPro" id="IPR002569">
    <property type="entry name" value="Met_Sox_Rdtase_MsrA_dom"/>
</dbReference>
<organism evidence="12 13">
    <name type="scientific">Amborella trichopoda</name>
    <dbReference type="NCBI Taxonomy" id="13333"/>
    <lineage>
        <taxon>Eukaryota</taxon>
        <taxon>Viridiplantae</taxon>
        <taxon>Streptophyta</taxon>
        <taxon>Embryophyta</taxon>
        <taxon>Tracheophyta</taxon>
        <taxon>Spermatophyta</taxon>
        <taxon>Magnoliopsida</taxon>
        <taxon>Amborellales</taxon>
        <taxon>Amborellaceae</taxon>
        <taxon>Amborella</taxon>
    </lineage>
</organism>
<evidence type="ECO:0000256" key="9">
    <source>
        <dbReference type="ARBA" id="ARBA00067558"/>
    </source>
</evidence>
<evidence type="ECO:0000259" key="11">
    <source>
        <dbReference type="Pfam" id="PF01625"/>
    </source>
</evidence>
<dbReference type="STRING" id="13333.U5CWC7"/>
<evidence type="ECO:0000256" key="8">
    <source>
        <dbReference type="ARBA" id="ARBA00055441"/>
    </source>
</evidence>
<dbReference type="PANTHER" id="PTHR42799">
    <property type="entry name" value="MITOCHONDRIAL PEPTIDE METHIONINE SULFOXIDE REDUCTASE"/>
    <property type="match status" value="1"/>
</dbReference>
<evidence type="ECO:0000313" key="13">
    <source>
        <dbReference type="Proteomes" id="UP000017836"/>
    </source>
</evidence>
<dbReference type="AlphaFoldDB" id="U5CWC7"/>
<dbReference type="GO" id="GO:0034599">
    <property type="term" value="P:cellular response to oxidative stress"/>
    <property type="evidence" value="ECO:0000318"/>
    <property type="project" value="GO_Central"/>
</dbReference>
<reference evidence="13" key="1">
    <citation type="journal article" date="2013" name="Science">
        <title>The Amborella genome and the evolution of flowering plants.</title>
        <authorList>
            <consortium name="Amborella Genome Project"/>
        </authorList>
    </citation>
    <scope>NUCLEOTIDE SEQUENCE [LARGE SCALE GENOMIC DNA]</scope>
</reference>
<dbReference type="GO" id="GO:0005737">
    <property type="term" value="C:cytoplasm"/>
    <property type="evidence" value="ECO:0000318"/>
    <property type="project" value="GO_Central"/>
</dbReference>
<dbReference type="HOGENOM" id="CLU_031040_6_0_1"/>
<dbReference type="InterPro" id="IPR050162">
    <property type="entry name" value="MsrA_MetSO_reductase"/>
</dbReference>
<dbReference type="EC" id="1.8.4.11" evidence="2"/>
<dbReference type="GO" id="GO:0008113">
    <property type="term" value="F:peptide-methionine (S)-S-oxide reductase activity"/>
    <property type="evidence" value="ECO:0000318"/>
    <property type="project" value="GO_Central"/>
</dbReference>